<sequence>MSGRILVTPRSLTAAGLDAVPELAPLAEAGYELVPGPAGKLPSEEDLLALVPDCAGWLAGVERITDRVLDAAPELKVISRNGAGTDGIDLDAATARGVRVERAVGANAQGVAELAIVLAMSALRHVPWSAASVHEGGWNRYQGRELADVTVGVFGLGEIGRRVAGAFRALGADVVAHDPFSSFEGAEQVEPAELVRRSDVITLHCPPPPDGKPLITADLLARAPRGAVLINTARSALVDDAAVLAALDDGGLTAYAVDAFDTEPPELTPLLRHERVIATPHVGGYTGASVRRATAGAVANLLSVLKGGAA</sequence>
<dbReference type="Pfam" id="PF00389">
    <property type="entry name" value="2-Hacid_dh"/>
    <property type="match status" value="1"/>
</dbReference>
<dbReference type="InterPro" id="IPR006140">
    <property type="entry name" value="D-isomer_DH_NAD-bd"/>
</dbReference>
<name>A0ABT4V4Y0_9PSEU</name>
<comment type="similarity">
    <text evidence="1 4">Belongs to the D-isomer specific 2-hydroxyacid dehydrogenase family.</text>
</comment>
<dbReference type="RefSeq" id="WP_270951957.1">
    <property type="nucleotide sequence ID" value="NZ_JAQGLA010000057.1"/>
</dbReference>
<organism evidence="7 8">
    <name type="scientific">Saccharopolyspora oryzae</name>
    <dbReference type="NCBI Taxonomy" id="2997343"/>
    <lineage>
        <taxon>Bacteria</taxon>
        <taxon>Bacillati</taxon>
        <taxon>Actinomycetota</taxon>
        <taxon>Actinomycetes</taxon>
        <taxon>Pseudonocardiales</taxon>
        <taxon>Pseudonocardiaceae</taxon>
        <taxon>Saccharopolyspora</taxon>
    </lineage>
</organism>
<dbReference type="InterPro" id="IPR050857">
    <property type="entry name" value="D-2-hydroxyacid_DH"/>
</dbReference>
<keyword evidence="8" id="KW-1185">Reference proteome</keyword>
<feature type="domain" description="D-isomer specific 2-hydroxyacid dehydrogenase catalytic" evidence="5">
    <location>
        <begin position="42"/>
        <end position="308"/>
    </location>
</feature>
<evidence type="ECO:0000313" key="7">
    <source>
        <dbReference type="EMBL" id="MDA3629005.1"/>
    </source>
</evidence>
<evidence type="ECO:0000256" key="2">
    <source>
        <dbReference type="ARBA" id="ARBA00023002"/>
    </source>
</evidence>
<accession>A0ABT4V4Y0</accession>
<evidence type="ECO:0000256" key="3">
    <source>
        <dbReference type="ARBA" id="ARBA00023027"/>
    </source>
</evidence>
<evidence type="ECO:0000259" key="5">
    <source>
        <dbReference type="Pfam" id="PF00389"/>
    </source>
</evidence>
<evidence type="ECO:0000256" key="1">
    <source>
        <dbReference type="ARBA" id="ARBA00005854"/>
    </source>
</evidence>
<evidence type="ECO:0000256" key="4">
    <source>
        <dbReference type="RuleBase" id="RU003719"/>
    </source>
</evidence>
<proteinExistence type="inferred from homology"/>
<dbReference type="PANTHER" id="PTHR42789:SF1">
    <property type="entry name" value="D-ISOMER SPECIFIC 2-HYDROXYACID DEHYDROGENASE FAMILY PROTEIN (AFU_ORTHOLOGUE AFUA_6G10090)"/>
    <property type="match status" value="1"/>
</dbReference>
<reference evidence="7 8" key="1">
    <citation type="submission" date="2022-11" db="EMBL/GenBank/DDBJ databases">
        <title>Draft genome sequence of Saccharopolyspora sp. WRP15-2 isolated from rhizosphere soils of wild rice in Thailand.</title>
        <authorList>
            <person name="Duangmal K."/>
            <person name="Kammanee S."/>
            <person name="Muangham S."/>
        </authorList>
    </citation>
    <scope>NUCLEOTIDE SEQUENCE [LARGE SCALE GENOMIC DNA]</scope>
    <source>
        <strain evidence="7 8">WRP15-2</strain>
    </source>
</reference>
<protein>
    <submittedName>
        <fullName evidence="7">Phosphoglycerate dehydrogenase</fullName>
    </submittedName>
</protein>
<dbReference type="CDD" id="cd12172">
    <property type="entry name" value="PGDH_like_2"/>
    <property type="match status" value="1"/>
</dbReference>
<feature type="domain" description="D-isomer specific 2-hydroxyacid dehydrogenase NAD-binding" evidence="6">
    <location>
        <begin position="117"/>
        <end position="283"/>
    </location>
</feature>
<evidence type="ECO:0000259" key="6">
    <source>
        <dbReference type="Pfam" id="PF02826"/>
    </source>
</evidence>
<dbReference type="PANTHER" id="PTHR42789">
    <property type="entry name" value="D-ISOMER SPECIFIC 2-HYDROXYACID DEHYDROGENASE FAMILY PROTEIN (AFU_ORTHOLOGUE AFUA_6G10090)"/>
    <property type="match status" value="1"/>
</dbReference>
<dbReference type="SUPFAM" id="SSF52283">
    <property type="entry name" value="Formate/glycerate dehydrogenase catalytic domain-like"/>
    <property type="match status" value="1"/>
</dbReference>
<dbReference type="SUPFAM" id="SSF51735">
    <property type="entry name" value="NAD(P)-binding Rossmann-fold domains"/>
    <property type="match status" value="1"/>
</dbReference>
<gene>
    <name evidence="7" type="ORF">OU415_26465</name>
</gene>
<dbReference type="Gene3D" id="3.40.50.720">
    <property type="entry name" value="NAD(P)-binding Rossmann-like Domain"/>
    <property type="match status" value="2"/>
</dbReference>
<dbReference type="InterPro" id="IPR036291">
    <property type="entry name" value="NAD(P)-bd_dom_sf"/>
</dbReference>
<dbReference type="Pfam" id="PF02826">
    <property type="entry name" value="2-Hacid_dh_C"/>
    <property type="match status" value="1"/>
</dbReference>
<evidence type="ECO:0000313" key="8">
    <source>
        <dbReference type="Proteomes" id="UP001210380"/>
    </source>
</evidence>
<dbReference type="InterPro" id="IPR006139">
    <property type="entry name" value="D-isomer_2_OHA_DH_cat_dom"/>
</dbReference>
<comment type="caution">
    <text evidence="7">The sequence shown here is derived from an EMBL/GenBank/DDBJ whole genome shotgun (WGS) entry which is preliminary data.</text>
</comment>
<dbReference type="EMBL" id="JAQGLA010000057">
    <property type="protein sequence ID" value="MDA3629005.1"/>
    <property type="molecule type" value="Genomic_DNA"/>
</dbReference>
<dbReference type="Proteomes" id="UP001210380">
    <property type="component" value="Unassembled WGS sequence"/>
</dbReference>
<keyword evidence="3" id="KW-0520">NAD</keyword>
<keyword evidence="2 4" id="KW-0560">Oxidoreductase</keyword>